<dbReference type="PROSITE" id="PS00108">
    <property type="entry name" value="PROTEIN_KINASE_ST"/>
    <property type="match status" value="1"/>
</dbReference>
<keyword evidence="4 10" id="KW-0808">Transferase</keyword>
<dbReference type="EC" id="2.7.11.1" evidence="10"/>
<dbReference type="GO" id="GO:0004674">
    <property type="term" value="F:protein serine/threonine kinase activity"/>
    <property type="evidence" value="ECO:0007669"/>
    <property type="project" value="UniProtKB-UniRule"/>
</dbReference>
<comment type="catalytic activity">
    <reaction evidence="8 10">
        <text>L-threonyl-[protein] + ATP = O-phospho-L-threonyl-[protein] + ADP + H(+)</text>
        <dbReference type="Rhea" id="RHEA:46608"/>
        <dbReference type="Rhea" id="RHEA-COMP:11060"/>
        <dbReference type="Rhea" id="RHEA-COMP:11605"/>
        <dbReference type="ChEBI" id="CHEBI:15378"/>
        <dbReference type="ChEBI" id="CHEBI:30013"/>
        <dbReference type="ChEBI" id="CHEBI:30616"/>
        <dbReference type="ChEBI" id="CHEBI:61977"/>
        <dbReference type="ChEBI" id="CHEBI:456216"/>
        <dbReference type="EC" id="2.7.11.1"/>
    </reaction>
</comment>
<dbReference type="EMBL" id="JARO02005949">
    <property type="protein sequence ID" value="KPP65965.1"/>
    <property type="molecule type" value="Genomic_DNA"/>
</dbReference>
<comment type="catalytic activity">
    <reaction evidence="9 10">
        <text>L-seryl-[protein] + ATP = O-phospho-L-seryl-[protein] + ADP + H(+)</text>
        <dbReference type="Rhea" id="RHEA:17989"/>
        <dbReference type="Rhea" id="RHEA-COMP:9863"/>
        <dbReference type="Rhea" id="RHEA-COMP:11604"/>
        <dbReference type="ChEBI" id="CHEBI:15378"/>
        <dbReference type="ChEBI" id="CHEBI:29999"/>
        <dbReference type="ChEBI" id="CHEBI:30616"/>
        <dbReference type="ChEBI" id="CHEBI:83421"/>
        <dbReference type="ChEBI" id="CHEBI:456216"/>
        <dbReference type="EC" id="2.7.11.1"/>
    </reaction>
</comment>
<dbReference type="PANTHER" id="PTHR22984">
    <property type="entry name" value="SERINE/THREONINE-PROTEIN KINASE PIM"/>
    <property type="match status" value="1"/>
</dbReference>
<dbReference type="PROSITE" id="PS50011">
    <property type="entry name" value="PROTEIN_KINASE_DOM"/>
    <property type="match status" value="1"/>
</dbReference>
<evidence type="ECO:0000256" key="9">
    <source>
        <dbReference type="ARBA" id="ARBA00048679"/>
    </source>
</evidence>
<feature type="active site" description="Proton acceptor" evidence="11">
    <location>
        <position position="151"/>
    </location>
</feature>
<dbReference type="PANTHER" id="PTHR22984:SF11">
    <property type="entry name" value="AURORA KINASE-RELATED"/>
    <property type="match status" value="1"/>
</dbReference>
<dbReference type="GO" id="GO:0043066">
    <property type="term" value="P:negative regulation of apoptotic process"/>
    <property type="evidence" value="ECO:0007669"/>
    <property type="project" value="UniProtKB-UniRule"/>
</dbReference>
<dbReference type="Gene3D" id="1.10.510.10">
    <property type="entry name" value="Transferase(Phosphotransferase) domain 1"/>
    <property type="match status" value="1"/>
</dbReference>
<feature type="binding site" evidence="12">
    <location>
        <position position="104"/>
    </location>
    <ligand>
        <name>ATP</name>
        <dbReference type="ChEBI" id="CHEBI:30616"/>
    </ligand>
</feature>
<evidence type="ECO:0000256" key="11">
    <source>
        <dbReference type="PIRSR" id="PIRSR037993-1"/>
    </source>
</evidence>
<feature type="binding site" evidence="12">
    <location>
        <position position="34"/>
    </location>
    <ligand>
        <name>ATP</name>
        <dbReference type="ChEBI" id="CHEBI:30616"/>
    </ligand>
</feature>
<dbReference type="InterPro" id="IPR008271">
    <property type="entry name" value="Ser/Thr_kinase_AS"/>
</dbReference>
<keyword evidence="3" id="KW-0597">Phosphoprotein</keyword>
<dbReference type="GO" id="GO:0005524">
    <property type="term" value="F:ATP binding"/>
    <property type="evidence" value="ECO:0007669"/>
    <property type="project" value="UniProtKB-UniRule"/>
</dbReference>
<name>A0A0P7U7N3_SCLFO</name>
<dbReference type="GO" id="GO:0005737">
    <property type="term" value="C:cytoplasm"/>
    <property type="evidence" value="ECO:0007669"/>
    <property type="project" value="UniProtKB-UniRule"/>
</dbReference>
<keyword evidence="7 10" id="KW-0067">ATP-binding</keyword>
<dbReference type="InterPro" id="IPR051138">
    <property type="entry name" value="PIM_Ser/Thr_kinase"/>
</dbReference>
<evidence type="ECO:0000256" key="7">
    <source>
        <dbReference type="ARBA" id="ARBA00022840"/>
    </source>
</evidence>
<dbReference type="InterPro" id="IPR017348">
    <property type="entry name" value="PIM1/2/3"/>
</dbReference>
<comment type="caution">
    <text evidence="14">The sequence shown here is derived from an EMBL/GenBank/DDBJ whole genome shotgun (WGS) entry which is preliminary data.</text>
</comment>
<evidence type="ECO:0000256" key="12">
    <source>
        <dbReference type="PIRSR" id="PIRSR037993-2"/>
    </source>
</evidence>
<accession>A0A0P7U7N3</accession>
<dbReference type="PIRSF" id="PIRSF037993">
    <property type="entry name" value="STPK_Pim-1"/>
    <property type="match status" value="1"/>
</dbReference>
<protein>
    <recommendedName>
        <fullName evidence="10">Serine/threonine-protein kinase</fullName>
        <ecNumber evidence="10">2.7.11.1</ecNumber>
    </recommendedName>
</protein>
<proteinExistence type="inferred from homology"/>
<dbReference type="GO" id="GO:0007346">
    <property type="term" value="P:regulation of mitotic cell cycle"/>
    <property type="evidence" value="ECO:0007669"/>
    <property type="project" value="TreeGrafter"/>
</dbReference>
<evidence type="ECO:0000256" key="4">
    <source>
        <dbReference type="ARBA" id="ARBA00022679"/>
    </source>
</evidence>
<evidence type="ECO:0000313" key="14">
    <source>
        <dbReference type="EMBL" id="KPP65965.1"/>
    </source>
</evidence>
<evidence type="ECO:0000313" key="15">
    <source>
        <dbReference type="Proteomes" id="UP000034805"/>
    </source>
</evidence>
<dbReference type="AlphaFoldDB" id="A0A0P7U7N3"/>
<dbReference type="Pfam" id="PF00069">
    <property type="entry name" value="Pkinase"/>
    <property type="match status" value="1"/>
</dbReference>
<feature type="binding site" evidence="12">
    <location>
        <position position="111"/>
    </location>
    <ligand>
        <name>ATP</name>
        <dbReference type="ChEBI" id="CHEBI:30616"/>
    </ligand>
</feature>
<dbReference type="InterPro" id="IPR000719">
    <property type="entry name" value="Prot_kinase_dom"/>
</dbReference>
<keyword evidence="5 10" id="KW-0547">Nucleotide-binding</keyword>
<gene>
    <name evidence="14" type="ORF">Z043_115578</name>
</gene>
<feature type="binding site" evidence="12">
    <location>
        <begin position="11"/>
        <end position="19"/>
    </location>
    <ligand>
        <name>ATP</name>
        <dbReference type="ChEBI" id="CHEBI:30616"/>
    </ligand>
</feature>
<reference evidence="14 15" key="1">
    <citation type="submission" date="2015-08" db="EMBL/GenBank/DDBJ databases">
        <title>The genome of the Asian arowana (Scleropages formosus).</title>
        <authorList>
            <person name="Tan M.H."/>
            <person name="Gan H.M."/>
            <person name="Croft L.J."/>
            <person name="Austin C.M."/>
        </authorList>
    </citation>
    <scope>NUCLEOTIDE SEQUENCE [LARGE SCALE GENOMIC DNA]</scope>
    <source>
        <strain evidence="14">Aro1</strain>
    </source>
</reference>
<evidence type="ECO:0000256" key="3">
    <source>
        <dbReference type="ARBA" id="ARBA00022553"/>
    </source>
</evidence>
<evidence type="ECO:0000259" key="13">
    <source>
        <dbReference type="PROSITE" id="PS50011"/>
    </source>
</evidence>
<dbReference type="Gene3D" id="3.30.200.20">
    <property type="entry name" value="Phosphorylase Kinase, domain 1"/>
    <property type="match status" value="1"/>
</dbReference>
<evidence type="ECO:0000256" key="5">
    <source>
        <dbReference type="ARBA" id="ARBA00022741"/>
    </source>
</evidence>
<evidence type="ECO:0000256" key="10">
    <source>
        <dbReference type="PIRNR" id="PIRNR037993"/>
    </source>
</evidence>
<comment type="similarity">
    <text evidence="1 10">Belongs to the protein kinase superfamily. CAMK Ser/Thr protein kinase family. PIM subfamily.</text>
</comment>
<dbReference type="SMART" id="SM00220">
    <property type="entry name" value="S_TKc"/>
    <property type="match status" value="1"/>
</dbReference>
<keyword evidence="6 10" id="KW-0418">Kinase</keyword>
<dbReference type="Proteomes" id="UP000034805">
    <property type="component" value="Unassembled WGS sequence"/>
</dbReference>
<dbReference type="InterPro" id="IPR011009">
    <property type="entry name" value="Kinase-like_dom_sf"/>
</dbReference>
<evidence type="ECO:0000256" key="6">
    <source>
        <dbReference type="ARBA" id="ARBA00022777"/>
    </source>
</evidence>
<evidence type="ECO:0000256" key="1">
    <source>
        <dbReference type="ARBA" id="ARBA00005505"/>
    </source>
</evidence>
<feature type="domain" description="Protein kinase" evidence="13">
    <location>
        <begin position="5"/>
        <end position="297"/>
    </location>
</feature>
<dbReference type="GO" id="GO:0106310">
    <property type="term" value="F:protein serine kinase activity"/>
    <property type="evidence" value="ECO:0007669"/>
    <property type="project" value="UniProtKB-UniRule"/>
</dbReference>
<organism evidence="14 15">
    <name type="scientific">Scleropages formosus</name>
    <name type="common">Asian bonytongue</name>
    <name type="synonym">Osteoglossum formosum</name>
    <dbReference type="NCBI Taxonomy" id="113540"/>
    <lineage>
        <taxon>Eukaryota</taxon>
        <taxon>Metazoa</taxon>
        <taxon>Chordata</taxon>
        <taxon>Craniata</taxon>
        <taxon>Vertebrata</taxon>
        <taxon>Euteleostomi</taxon>
        <taxon>Actinopterygii</taxon>
        <taxon>Neopterygii</taxon>
        <taxon>Teleostei</taxon>
        <taxon>Osteoglossocephala</taxon>
        <taxon>Osteoglossomorpha</taxon>
        <taxon>Osteoglossiformes</taxon>
        <taxon>Osteoglossidae</taxon>
        <taxon>Scleropages</taxon>
    </lineage>
</organism>
<comment type="function">
    <text evidence="10">Proto-oncogene with serine/threonine kinase activity involved in cell survival and cell proliferation.</text>
</comment>
<dbReference type="SUPFAM" id="SSF56112">
    <property type="entry name" value="Protein kinase-like (PK-like)"/>
    <property type="match status" value="1"/>
</dbReference>
<sequence>MADLYSQGALLSEGGFGCVYEGFRKADGLPVAIKYVSKMQAKQTIDMYHPTSCQHHLPLLPSQDRLIPREVALMKLVNPVPASPHIVQLIEWFDLCTEFAIVLERPYPCQDLLDFITDRGYNLTEDEARKVMLQVLEALRTCQDRGVVHRDLKPDNLLIQTNTLQVKLIDFGCATYLKDTPYNDFEGTEIYFPPEWFLQKQYLAGPATVWSFGVTLYTVLHSHLPFPGRDEIVKHILVIRPEISDSKTMGDEGQHVVISFCGVWNPKQQIAQHLSRWSIIHGSTRAGKGAWGQQHFQ</sequence>
<evidence type="ECO:0000256" key="8">
    <source>
        <dbReference type="ARBA" id="ARBA00047899"/>
    </source>
</evidence>
<evidence type="ECO:0000256" key="2">
    <source>
        <dbReference type="ARBA" id="ARBA00022527"/>
    </source>
</evidence>
<keyword evidence="2 10" id="KW-0723">Serine/threonine-protein kinase</keyword>